<dbReference type="Pfam" id="PF20213">
    <property type="entry name" value="DUF6573"/>
    <property type="match status" value="1"/>
</dbReference>
<dbReference type="EMBL" id="JAAGRQ010000037">
    <property type="protein sequence ID" value="NDY57116.1"/>
    <property type="molecule type" value="Genomic_DNA"/>
</dbReference>
<keyword evidence="2" id="KW-1185">Reference proteome</keyword>
<dbReference type="Proteomes" id="UP000469724">
    <property type="component" value="Unassembled WGS sequence"/>
</dbReference>
<accession>A0A7K3NLN9</accession>
<sequence length="126" mass="13916">MSDESWPIIFSYSRTQAIEDGVLIDVTAEAKAYGFNLPFVIGDNLFSYVTPPPGLEGEGQSQEGRLHDLMSLAALSARKGLQQDRVYFEVLFLMKPGKHEKVRCVLHVGPGDHGEPVLTLCLPEDL</sequence>
<name>A0A7K3NLN9_9BACT</name>
<evidence type="ECO:0000313" key="2">
    <source>
        <dbReference type="Proteomes" id="UP000469724"/>
    </source>
</evidence>
<gene>
    <name evidence="1" type="ORF">G3N56_10225</name>
</gene>
<comment type="caution">
    <text evidence="1">The sequence shown here is derived from an EMBL/GenBank/DDBJ whole genome shotgun (WGS) entry which is preliminary data.</text>
</comment>
<dbReference type="AlphaFoldDB" id="A0A7K3NLN9"/>
<evidence type="ECO:0000313" key="1">
    <source>
        <dbReference type="EMBL" id="NDY57116.1"/>
    </source>
</evidence>
<dbReference type="InterPro" id="IPR046480">
    <property type="entry name" value="DUF6573"/>
</dbReference>
<reference evidence="1 2" key="1">
    <citation type="submission" date="2020-02" db="EMBL/GenBank/DDBJ databases">
        <title>Comparative genomics of sulfur disproportionating microorganisms.</title>
        <authorList>
            <person name="Ward L.M."/>
            <person name="Bertran E."/>
            <person name="Johnston D.T."/>
        </authorList>
    </citation>
    <scope>NUCLEOTIDE SEQUENCE [LARGE SCALE GENOMIC DNA]</scope>
    <source>
        <strain evidence="1 2">DSM 3696</strain>
    </source>
</reference>
<proteinExistence type="predicted"/>
<dbReference type="RefSeq" id="WP_163302164.1">
    <property type="nucleotide sequence ID" value="NZ_JAAGRQ010000037.1"/>
</dbReference>
<organism evidence="1 2">
    <name type="scientific">Desulfolutivibrio sulfodismutans</name>
    <dbReference type="NCBI Taxonomy" id="63561"/>
    <lineage>
        <taxon>Bacteria</taxon>
        <taxon>Pseudomonadati</taxon>
        <taxon>Thermodesulfobacteriota</taxon>
        <taxon>Desulfovibrionia</taxon>
        <taxon>Desulfovibrionales</taxon>
        <taxon>Desulfovibrionaceae</taxon>
        <taxon>Desulfolutivibrio</taxon>
    </lineage>
</organism>
<protein>
    <submittedName>
        <fullName evidence="1">Uncharacterized protein</fullName>
    </submittedName>
</protein>